<keyword evidence="11" id="KW-1185">Reference proteome</keyword>
<comment type="caution">
    <text evidence="10">The sequence shown here is derived from an EMBL/GenBank/DDBJ whole genome shotgun (WGS) entry which is preliminary data.</text>
</comment>
<organism evidence="10 11">
    <name type="scientific">Corynebacterium gallinarum</name>
    <dbReference type="NCBI Taxonomy" id="2762214"/>
    <lineage>
        <taxon>Bacteria</taxon>
        <taxon>Bacillati</taxon>
        <taxon>Actinomycetota</taxon>
        <taxon>Actinomycetes</taxon>
        <taxon>Mycobacteriales</taxon>
        <taxon>Corynebacteriaceae</taxon>
        <taxon>Corynebacterium</taxon>
    </lineage>
</organism>
<dbReference type="Gene3D" id="3.40.50.150">
    <property type="entry name" value="Vaccinia Virus protein VP39"/>
    <property type="match status" value="1"/>
</dbReference>
<dbReference type="Pfam" id="PF20473">
    <property type="entry name" value="MmeI_Mtase"/>
    <property type="match status" value="1"/>
</dbReference>
<evidence type="ECO:0000256" key="1">
    <source>
        <dbReference type="ARBA" id="ARBA00011900"/>
    </source>
</evidence>
<dbReference type="EC" id="2.1.1.72" evidence="1"/>
<evidence type="ECO:0000313" key="11">
    <source>
        <dbReference type="Proteomes" id="UP000650224"/>
    </source>
</evidence>
<dbReference type="Proteomes" id="UP000650224">
    <property type="component" value="Unassembled WGS sequence"/>
</dbReference>
<gene>
    <name evidence="10" type="ORF">H9627_11480</name>
</gene>
<dbReference type="Pfam" id="PF20464">
    <property type="entry name" value="MmeI_N"/>
    <property type="match status" value="1"/>
</dbReference>
<evidence type="ECO:0000259" key="6">
    <source>
        <dbReference type="Pfam" id="PF20465"/>
    </source>
</evidence>
<dbReference type="Pfam" id="PF20465">
    <property type="entry name" value="MmeI_hel"/>
    <property type="match status" value="1"/>
</dbReference>
<dbReference type="PANTHER" id="PTHR33841:SF1">
    <property type="entry name" value="DNA METHYLTRANSFERASE A"/>
    <property type="match status" value="1"/>
</dbReference>
<dbReference type="InterPro" id="IPR029063">
    <property type="entry name" value="SAM-dependent_MTases_sf"/>
</dbReference>
<dbReference type="SUPFAM" id="SSF53335">
    <property type="entry name" value="S-adenosyl-L-methionine-dependent methyltransferases"/>
    <property type="match status" value="1"/>
</dbReference>
<dbReference type="InterPro" id="IPR046818">
    <property type="entry name" value="MmeI_C"/>
</dbReference>
<dbReference type="InterPro" id="IPR050953">
    <property type="entry name" value="N4_N6_ade-DNA_methylase"/>
</dbReference>
<dbReference type="AlphaFoldDB" id="A0A8I0LCX7"/>
<evidence type="ECO:0000256" key="4">
    <source>
        <dbReference type="ARBA" id="ARBA00047942"/>
    </source>
</evidence>
<dbReference type="RefSeq" id="WP_191734181.1">
    <property type="nucleotide sequence ID" value="NZ_JACSPR010000009.1"/>
</dbReference>
<dbReference type="InterPro" id="IPR046819">
    <property type="entry name" value="MmeI_hel"/>
</dbReference>
<dbReference type="GO" id="GO:0009007">
    <property type="term" value="F:site-specific DNA-methyltransferase (adenine-specific) activity"/>
    <property type="evidence" value="ECO:0007669"/>
    <property type="project" value="UniProtKB-EC"/>
</dbReference>
<keyword evidence="3 10" id="KW-0808">Transferase</keyword>
<dbReference type="GO" id="GO:0032259">
    <property type="term" value="P:methylation"/>
    <property type="evidence" value="ECO:0007669"/>
    <property type="project" value="UniProtKB-KW"/>
</dbReference>
<dbReference type="PANTHER" id="PTHR33841">
    <property type="entry name" value="DNA METHYLTRANSFERASE YEEA-RELATED"/>
    <property type="match status" value="1"/>
</dbReference>
<sequence>MNSVQRKKAAHAFAERWAKEPGGEKQQAASFWLELANEVLEMPRPTQYIFFEEQTNYGGYIDAKVPDAKAFIEQKSRGVNLDKKELRQGESVTPFEQARNYANAQRNSDRPLWIVVSNFDEIRIHNLDVDYPEQNYTSFQVDDLANNLHHLDFLVDPTTKRLQFEREVSWEAGELIGELYGKLLEQYDDPDSDESQHALNVLSVRLVFCLFAEDAEIFPKNAFYNYLAGKDPDSVRRSLRILFKHLNTPTEEQDKYDEELKKFPYVNGGLFVDDVEIPSFTEDIVELLVTRVAAGTDWSKISPTIFGGVFESTLNPDIRRQGGMHYTSPENIHKVIDPLFLDALKTELDDIVAMPNGTRKEYRARTRSLNAYQEKLASLKFFDPACGSGNFLTETYMSLRRLENVVLTQLMAGQTSFGFEDVAESPVKVNLQQFHGIEINDFAVSVAETALWIAELQANMETEMIVTRSIEDLPLRDSAHIVKGNALLVPWEDVLPPSECSYIIGNPPFIGKMTPKLKAERALWFKDKASRIDYVGCWFKAAAHYMNGTKIEAALVATNSICQGVQVTPLWKPLFEAGLTFNFAHRSFLWKTEGREGASVMVVVIGFSYVDRKEKWLWDYSGKEISMTKAARINEYLVDHQNMFIETRSTPLDNVPPLINGTKPAGKALTFTVDEYAAVLKKYPDTKKFFRKYLGATELTNSTHRYILWIEESDLPEVADVPVLADRLKQVSVQRAESSQKGTYALRDKPWKMFYVGDPGGEPFLVVPSATSGARRYFPMGFIEDNTLPSNLVFFLTNATIYDFGILTSRFHNTWLNEIGGKLKVDFRYANTLVYNNYVWPTVTKAQREEITHLAQAALDERAKLETDKSMTFDKMYKPGKEWAYPALFAAHTALDEAVERAYGLEPGCDEKDIISHLFNLYEQRSRDEYLASKKK</sequence>
<dbReference type="InterPro" id="IPR046816">
    <property type="entry name" value="MmeI_Mtase"/>
</dbReference>
<feature type="domain" description="MmeI-like C-terminal" evidence="8">
    <location>
        <begin position="844"/>
        <end position="925"/>
    </location>
</feature>
<dbReference type="EMBL" id="JACSPR010000009">
    <property type="protein sequence ID" value="MBD8030931.1"/>
    <property type="molecule type" value="Genomic_DNA"/>
</dbReference>
<dbReference type="Pfam" id="PF20466">
    <property type="entry name" value="MmeI_TRD"/>
    <property type="match status" value="1"/>
</dbReference>
<dbReference type="InterPro" id="IPR046820">
    <property type="entry name" value="MmeI_TRD"/>
</dbReference>
<evidence type="ECO:0000259" key="9">
    <source>
        <dbReference type="Pfam" id="PF20473"/>
    </source>
</evidence>
<dbReference type="PRINTS" id="PR00507">
    <property type="entry name" value="N12N6MTFRASE"/>
</dbReference>
<evidence type="ECO:0000259" key="7">
    <source>
        <dbReference type="Pfam" id="PF20466"/>
    </source>
</evidence>
<dbReference type="Pfam" id="PF20467">
    <property type="entry name" value="MmeI_C"/>
    <property type="match status" value="1"/>
</dbReference>
<feature type="domain" description="MmeI-like helicase spacer" evidence="6">
    <location>
        <begin position="197"/>
        <end position="271"/>
    </location>
</feature>
<evidence type="ECO:0000259" key="5">
    <source>
        <dbReference type="Pfam" id="PF20464"/>
    </source>
</evidence>
<comment type="catalytic activity">
    <reaction evidence="4">
        <text>a 2'-deoxyadenosine in DNA + S-adenosyl-L-methionine = an N(6)-methyl-2'-deoxyadenosine in DNA + S-adenosyl-L-homocysteine + H(+)</text>
        <dbReference type="Rhea" id="RHEA:15197"/>
        <dbReference type="Rhea" id="RHEA-COMP:12418"/>
        <dbReference type="Rhea" id="RHEA-COMP:12419"/>
        <dbReference type="ChEBI" id="CHEBI:15378"/>
        <dbReference type="ChEBI" id="CHEBI:57856"/>
        <dbReference type="ChEBI" id="CHEBI:59789"/>
        <dbReference type="ChEBI" id="CHEBI:90615"/>
        <dbReference type="ChEBI" id="CHEBI:90616"/>
        <dbReference type="EC" id="2.1.1.72"/>
    </reaction>
</comment>
<feature type="domain" description="MmeI-like N-terminal" evidence="5">
    <location>
        <begin position="9"/>
        <end position="186"/>
    </location>
</feature>
<feature type="domain" description="MmeI-like target recognition" evidence="7">
    <location>
        <begin position="640"/>
        <end position="842"/>
    </location>
</feature>
<protein>
    <recommendedName>
        <fullName evidence="1">site-specific DNA-methyltransferase (adenine-specific)</fullName>
        <ecNumber evidence="1">2.1.1.72</ecNumber>
    </recommendedName>
</protein>
<accession>A0A8I0LCX7</accession>
<evidence type="ECO:0000259" key="8">
    <source>
        <dbReference type="Pfam" id="PF20467"/>
    </source>
</evidence>
<name>A0A8I0LCX7_9CORY</name>
<evidence type="ECO:0000256" key="3">
    <source>
        <dbReference type="ARBA" id="ARBA00022679"/>
    </source>
</evidence>
<reference evidence="10 11" key="1">
    <citation type="submission" date="2020-08" db="EMBL/GenBank/DDBJ databases">
        <title>A Genomic Blueprint of the Chicken Gut Microbiome.</title>
        <authorList>
            <person name="Gilroy R."/>
            <person name="Ravi A."/>
            <person name="Getino M."/>
            <person name="Pursley I."/>
            <person name="Horton D.L."/>
            <person name="Alikhan N.-F."/>
            <person name="Baker D."/>
            <person name="Gharbi K."/>
            <person name="Hall N."/>
            <person name="Watson M."/>
            <person name="Adriaenssens E.M."/>
            <person name="Foster-Nyarko E."/>
            <person name="Jarju S."/>
            <person name="Secka A."/>
            <person name="Antonio M."/>
            <person name="Oren A."/>
            <person name="Chaudhuri R."/>
            <person name="La Ragione R.M."/>
            <person name="Hildebrand F."/>
            <person name="Pallen M.J."/>
        </authorList>
    </citation>
    <scope>NUCLEOTIDE SEQUENCE [LARGE SCALE GENOMIC DNA]</scope>
    <source>
        <strain evidence="10 11">Sa1YVA5</strain>
    </source>
</reference>
<keyword evidence="2 10" id="KW-0489">Methyltransferase</keyword>
<dbReference type="InterPro" id="IPR046817">
    <property type="entry name" value="MmeI_N"/>
</dbReference>
<proteinExistence type="predicted"/>
<evidence type="ECO:0000313" key="10">
    <source>
        <dbReference type="EMBL" id="MBD8030931.1"/>
    </source>
</evidence>
<evidence type="ECO:0000256" key="2">
    <source>
        <dbReference type="ARBA" id="ARBA00022603"/>
    </source>
</evidence>
<feature type="domain" description="MmeI-like DNA-methyltransferase" evidence="9">
    <location>
        <begin position="363"/>
        <end position="618"/>
    </location>
</feature>